<name>A0A9Q3ERF8_9BASI</name>
<organism evidence="1 2">
    <name type="scientific">Austropuccinia psidii MF-1</name>
    <dbReference type="NCBI Taxonomy" id="1389203"/>
    <lineage>
        <taxon>Eukaryota</taxon>
        <taxon>Fungi</taxon>
        <taxon>Dikarya</taxon>
        <taxon>Basidiomycota</taxon>
        <taxon>Pucciniomycotina</taxon>
        <taxon>Pucciniomycetes</taxon>
        <taxon>Pucciniales</taxon>
        <taxon>Sphaerophragmiaceae</taxon>
        <taxon>Austropuccinia</taxon>
    </lineage>
</organism>
<keyword evidence="2" id="KW-1185">Reference proteome</keyword>
<dbReference type="CDD" id="cd09272">
    <property type="entry name" value="RNase_HI_RT_Ty1"/>
    <property type="match status" value="1"/>
</dbReference>
<comment type="caution">
    <text evidence="1">The sequence shown here is derived from an EMBL/GenBank/DDBJ whole genome shotgun (WGS) entry which is preliminary data.</text>
</comment>
<evidence type="ECO:0000313" key="2">
    <source>
        <dbReference type="Proteomes" id="UP000765509"/>
    </source>
</evidence>
<dbReference type="EMBL" id="AVOT02030388">
    <property type="protein sequence ID" value="MBW0523566.1"/>
    <property type="molecule type" value="Genomic_DNA"/>
</dbReference>
<dbReference type="Proteomes" id="UP000765509">
    <property type="component" value="Unassembled WGS sequence"/>
</dbReference>
<proteinExistence type="predicted"/>
<evidence type="ECO:0008006" key="3">
    <source>
        <dbReference type="Google" id="ProtNLM"/>
    </source>
</evidence>
<sequence length="310" mass="34721">MLWIHVDDGALAGSSKSIVNFILTELNKQLQIKWDTEITGLVGLSIRQNNDGYEFNQSKLIGKLTNPLPSNITANYPLPQNCNLISNAPKGMSKDYLRRIGILLYIAQGTRLDISYAMNYLAQFLMGTDATHWEAIKHLIGYLKKTSKISLKISAHGEHNDLECYVDANWGGEGNQSTHGFLIMHGGNPILWQSKCQATVASSTAQAEYIALFFAAKECIWLYNMCQELLDTHCPQLLLDNKTAIGITMDSVSRKQTRHLICKFNLINKLIVSGKIHLDWVNTHEQLADILTKSLGQLNVKKFLAKVNMT</sequence>
<reference evidence="1" key="1">
    <citation type="submission" date="2021-03" db="EMBL/GenBank/DDBJ databases">
        <title>Draft genome sequence of rust myrtle Austropuccinia psidii MF-1, a brazilian biotype.</title>
        <authorList>
            <person name="Quecine M.C."/>
            <person name="Pachon D.M.R."/>
            <person name="Bonatelli M.L."/>
            <person name="Correr F.H."/>
            <person name="Franceschini L.M."/>
            <person name="Leite T.F."/>
            <person name="Margarido G.R.A."/>
            <person name="Almeida C.A."/>
            <person name="Ferrarezi J.A."/>
            <person name="Labate C.A."/>
        </authorList>
    </citation>
    <scope>NUCLEOTIDE SEQUENCE</scope>
    <source>
        <strain evidence="1">MF-1</strain>
    </source>
</reference>
<gene>
    <name evidence="1" type="ORF">O181_063281</name>
</gene>
<accession>A0A9Q3ERF8</accession>
<dbReference type="AlphaFoldDB" id="A0A9Q3ERF8"/>
<protein>
    <recommendedName>
        <fullName evidence="3">Reverse transcriptase Ty1/copia-type domain-containing protein</fullName>
    </recommendedName>
</protein>
<evidence type="ECO:0000313" key="1">
    <source>
        <dbReference type="EMBL" id="MBW0523566.1"/>
    </source>
</evidence>
<dbReference type="PANTHER" id="PTHR11439">
    <property type="entry name" value="GAG-POL-RELATED RETROTRANSPOSON"/>
    <property type="match status" value="1"/>
</dbReference>
<dbReference type="PANTHER" id="PTHR11439:SF467">
    <property type="entry name" value="INTEGRASE CATALYTIC DOMAIN-CONTAINING PROTEIN"/>
    <property type="match status" value="1"/>
</dbReference>